<dbReference type="Gene3D" id="3.40.50.980">
    <property type="match status" value="2"/>
</dbReference>
<dbReference type="Gene3D" id="3.40.50.12780">
    <property type="entry name" value="N-terminal domain of ligase-like"/>
    <property type="match status" value="1"/>
</dbReference>
<gene>
    <name evidence="5" type="ORF">JOM49_005655</name>
</gene>
<name>A0ABS4PXH2_9PSEU</name>
<dbReference type="SUPFAM" id="SSF52777">
    <property type="entry name" value="CoA-dependent acyltransferases"/>
    <property type="match status" value="6"/>
</dbReference>
<dbReference type="InterPro" id="IPR036736">
    <property type="entry name" value="ACP-like_sf"/>
</dbReference>
<evidence type="ECO:0000256" key="1">
    <source>
        <dbReference type="ARBA" id="ARBA00001957"/>
    </source>
</evidence>
<dbReference type="Pfam" id="PF13193">
    <property type="entry name" value="AMP-binding_C"/>
    <property type="match status" value="2"/>
</dbReference>
<dbReference type="Proteomes" id="UP000741013">
    <property type="component" value="Unassembled WGS sequence"/>
</dbReference>
<dbReference type="Pfam" id="PF00501">
    <property type="entry name" value="AMP-binding"/>
    <property type="match status" value="2"/>
</dbReference>
<protein>
    <submittedName>
        <fullName evidence="5">Amino acid adenylation domain-containing protein</fullName>
    </submittedName>
</protein>
<dbReference type="PROSITE" id="PS50075">
    <property type="entry name" value="CARRIER"/>
    <property type="match status" value="2"/>
</dbReference>
<comment type="caution">
    <text evidence="5">The sequence shown here is derived from an EMBL/GenBank/DDBJ whole genome shotgun (WGS) entry which is preliminary data.</text>
</comment>
<dbReference type="RefSeq" id="WP_209667187.1">
    <property type="nucleotide sequence ID" value="NZ_JAGGMS010000001.1"/>
</dbReference>
<feature type="domain" description="Carrier" evidence="4">
    <location>
        <begin position="959"/>
        <end position="1034"/>
    </location>
</feature>
<dbReference type="InterPro" id="IPR000873">
    <property type="entry name" value="AMP-dep_synth/lig_dom"/>
</dbReference>
<dbReference type="CDD" id="cd05930">
    <property type="entry name" value="A_NRPS"/>
    <property type="match status" value="2"/>
</dbReference>
<dbReference type="InterPro" id="IPR006162">
    <property type="entry name" value="Ppantetheine_attach_site"/>
</dbReference>
<accession>A0ABS4PXH2</accession>
<evidence type="ECO:0000256" key="3">
    <source>
        <dbReference type="ARBA" id="ARBA00022553"/>
    </source>
</evidence>
<organism evidence="5 6">
    <name type="scientific">Amycolatopsis magusensis</name>
    <dbReference type="NCBI Taxonomy" id="882444"/>
    <lineage>
        <taxon>Bacteria</taxon>
        <taxon>Bacillati</taxon>
        <taxon>Actinomycetota</taxon>
        <taxon>Actinomycetes</taxon>
        <taxon>Pseudonocardiales</taxon>
        <taxon>Pseudonocardiaceae</taxon>
        <taxon>Amycolatopsis</taxon>
    </lineage>
</organism>
<dbReference type="CDD" id="cd19531">
    <property type="entry name" value="LCL_NRPS-like"/>
    <property type="match status" value="3"/>
</dbReference>
<dbReference type="InterPro" id="IPR042099">
    <property type="entry name" value="ANL_N_sf"/>
</dbReference>
<dbReference type="SMART" id="SM00823">
    <property type="entry name" value="PKS_PP"/>
    <property type="match status" value="2"/>
</dbReference>
<dbReference type="InterPro" id="IPR010071">
    <property type="entry name" value="AA_adenyl_dom"/>
</dbReference>
<dbReference type="SUPFAM" id="SSF47336">
    <property type="entry name" value="ACP-like"/>
    <property type="match status" value="2"/>
</dbReference>
<dbReference type="Gene3D" id="3.30.559.30">
    <property type="entry name" value="Nonribosomal peptide synthetase, condensation domain"/>
    <property type="match status" value="3"/>
</dbReference>
<evidence type="ECO:0000313" key="5">
    <source>
        <dbReference type="EMBL" id="MBP2184129.1"/>
    </source>
</evidence>
<dbReference type="Pfam" id="PF00550">
    <property type="entry name" value="PP-binding"/>
    <property type="match status" value="2"/>
</dbReference>
<dbReference type="InterPro" id="IPR025110">
    <property type="entry name" value="AMP-bd_C"/>
</dbReference>
<dbReference type="PANTHER" id="PTHR45527">
    <property type="entry name" value="NONRIBOSOMAL PEPTIDE SYNTHETASE"/>
    <property type="match status" value="1"/>
</dbReference>
<dbReference type="PANTHER" id="PTHR45527:SF1">
    <property type="entry name" value="FATTY ACID SYNTHASE"/>
    <property type="match status" value="1"/>
</dbReference>
<keyword evidence="6" id="KW-1185">Reference proteome</keyword>
<proteinExistence type="predicted"/>
<dbReference type="InterPro" id="IPR020845">
    <property type="entry name" value="AMP-binding_CS"/>
</dbReference>
<sequence>MSTDTRLQALLEKRLARAKARTIPRATGPRRASPAQERMLFLEELHPDAATYHVLFPFRLDGPLDADRLESALRRVERRHEVLRTVYERRGAEEFQVVAATPVELRRAEQEPDLDAQVLAEFRRPFDLRTGPVWRALLIHAGDTSHHLVLTLHHIAFDGSSIDILLRELADGYAGLPEPAPLDLQYADFAAWQRDQLTGGAYRTQLDYWTEQLSDAPARLQLPADRPQAPTGRAGLVRTHLDPALTADLHGLARRSGVTSFMVLLACFQSLLHRYSGQSDIVVGTSVAGRTVPEAEPLIGLFVNTVALRSRFDGRTPFADLLAQVRATAATGFSHQDVPFETVVGELPLDRDLAATPVFQVLLNWITVDREPVRLGEVLMTYVPRPGTGDAKFELTLDAGEDNGRLELELEYGRDRWDEATAARLLEHLENLIRAAVADPATPVGDLPLMSAAERALVTGHWPGPAADYGTPTNLADLSGVDEDLIALSGHGEQVTYRELGRRADQLAHHLIRLGATPDQPIGILLERSADLVVAILGVLRSGAPYLPLDPDNPDARTAGVLDDAGAELVVTDATLARRVTTCATVDLHEIPEGPGHPPAVRVDPDDLAYVFYTSGSTGRPKGVMLSHRAAHNHIRWQLETYGPAPGDAVLFKTNVTFDVSVAELFTALHGGARLVVAEPGGHRDPGYLRRLIAQEGVTRAHFVPTMLAALVAADGGSLDSLDLVQSAGETLPPELRDSFLSTVDATLINAYGPTETTVLVTAGDTHHGEPGVPIGRPIANTRCYVLDEDLRPQPIGVPGEICVGGVQLARGYLGRPDRTAESFVPDPFGGDRLYRTGDLGRWRVDGQLDCLGRIDHQVKLRGHRIELGEIEAVLAEHDTVDQAVVVVRGDQLAAYVTAPTPPEPGNLRDWLAAHLPAYMVPASYTHLDHIPQTSSGKTDRAELPAPAENSAVAKPYLAPETPAERQLAEIWAEVLGVDQVGRDDDFFALGGHSLLAVQVASRVRETLGVPVPLRTLFEATTITRLAARLTEVTGSTLPEVTPAEDRTTLSAAEARLWFVDQLDPGDPAYNLPAICRLHGPLDLGALTAAIHTLAATHEALRTAFPATDGRPERALTETPIPVTTVTATPGELDAILAAEAAHRFDLATGPLARAAIITLSDTEHVLALTFHHAIVDGWSIKVLLDDLRTAYTGTTPPRRRLAAADYAAWQNRLDHTGALDYWRTQLADLPPVPDLPADHTDRGGSAGAAHHFTVPAEHTTRLTALAADEGCTPFMGLLAAYAALLSRYTGHDDLVLTMPVADRARPELEDIAGLLLNTVVLRLATTGSYRELLHTVRDTVLAAYEHRTLPFDRLVDDLGLDGAALTRYSVTIDPMAGTTHFADDVVLEPEPFVPAHSKADLNLLFDEDGTSGWLVYRTAQFEPGRIERLAGHLLTLLDGALADPDAPLTEHPVLTPAERAALTNERSTTTGDHRTLPELFTAQATRTPGAPAVPGLTYRELDEHANRFAHHLRTRVQPGQLIALNLERGPDQAVAILGTWRAGCAYLALDPHHPPARRQELVEDSGAALVLDELTLTDDTEPPGITIDPDDLAYLVYTSGSTGKPKGVRTPHHAAAEYLADYLGTHFGLGPGDTVLQLASLPFDAAIRDLFGPLTTGARVVLLDHDQAADPQAILDTIDREQVTCLLSVVPTLLRAILGAAGTGHGPHLRLVLTAGEALDLADCARTRATFGGEPLVVNQYGPTETTMTTTSHPITTGTDGPAPLGHPVAGARVWIVDRHGDLAPLGVPGEVWIGGSRLAQGYHHRPGLTAERFVPDPFAGEPGARAYRTGDLARRDHDGTLRFLGRLDDQVKIRGNRVEPTGIENVLRGLPGVTEAAVLATGTPAHLTAYVTPATLHGTALREELRGLLPEYQVPSRIHALPALPRTANNKVDKKALAALETPAEHTPDTAKSPTEAVLASLFDELLGRENTGRDDDFFAHGGHSLLAAQLAARIRRTFGLSLPLRTVLDTPTVAALAAWLDARTGNTTEPLPRTESTTELTPAQRAILDHTREHPGTAAYHVGFAAILDGPLDEIALARAVDATVARHEILRTRFTDRAHTEPHVLIRFHRGTATTETEATAQAETELRTPFNLAGEPPIRAALIRFGPGKHLFALTVHHIAADGWTLSILQRDLTEYYNAQLDGRTPHLPPVTRYSPAQQSDVDFWNRLLDGTPTGIDLPTDHPRPDRPTLDGATRYFDIDPATAHAVRALATETGTTEFMVLLAATQRWLHRQTGQDRFPLAVPVSNRPDPASEHTAGPYANILSIPADLRGHPTFRELFTRVRHTVLEAWEHQHTPHELLDRPRCQVMFGMQNLPTPDGHLTGLTTTPTTLDRGTCRYELHLRCYRTPDGLSGWLEHNTTLFTPDGIERRLQDFLTTLHHAVTEPEGR</sequence>
<dbReference type="Gene3D" id="3.30.559.10">
    <property type="entry name" value="Chloramphenicol acetyltransferase-like domain"/>
    <property type="match status" value="3"/>
</dbReference>
<dbReference type="InterPro" id="IPR001242">
    <property type="entry name" value="Condensation_dom"/>
</dbReference>
<feature type="domain" description="Carrier" evidence="4">
    <location>
        <begin position="1952"/>
        <end position="2027"/>
    </location>
</feature>
<dbReference type="InterPro" id="IPR009081">
    <property type="entry name" value="PP-bd_ACP"/>
</dbReference>
<dbReference type="SUPFAM" id="SSF56801">
    <property type="entry name" value="Acetyl-CoA synthetase-like"/>
    <property type="match status" value="2"/>
</dbReference>
<dbReference type="InterPro" id="IPR045851">
    <property type="entry name" value="AMP-bd_C_sf"/>
</dbReference>
<evidence type="ECO:0000313" key="6">
    <source>
        <dbReference type="Proteomes" id="UP000741013"/>
    </source>
</evidence>
<dbReference type="Gene3D" id="3.30.300.30">
    <property type="match status" value="2"/>
</dbReference>
<evidence type="ECO:0000256" key="2">
    <source>
        <dbReference type="ARBA" id="ARBA00022450"/>
    </source>
</evidence>
<comment type="cofactor">
    <cofactor evidence="1">
        <name>pantetheine 4'-phosphate</name>
        <dbReference type="ChEBI" id="CHEBI:47942"/>
    </cofactor>
</comment>
<dbReference type="Pfam" id="PF00668">
    <property type="entry name" value="Condensation"/>
    <property type="match status" value="3"/>
</dbReference>
<reference evidence="5 6" key="1">
    <citation type="submission" date="2021-03" db="EMBL/GenBank/DDBJ databases">
        <title>Sequencing the genomes of 1000 actinobacteria strains.</title>
        <authorList>
            <person name="Klenk H.-P."/>
        </authorList>
    </citation>
    <scope>NUCLEOTIDE SEQUENCE [LARGE SCALE GENOMIC DNA]</scope>
    <source>
        <strain evidence="5 6">DSM 45510</strain>
    </source>
</reference>
<dbReference type="EMBL" id="JAGGMS010000001">
    <property type="protein sequence ID" value="MBP2184129.1"/>
    <property type="molecule type" value="Genomic_DNA"/>
</dbReference>
<dbReference type="InterPro" id="IPR023213">
    <property type="entry name" value="CAT-like_dom_sf"/>
</dbReference>
<dbReference type="PROSITE" id="PS00012">
    <property type="entry name" value="PHOSPHOPANTETHEINE"/>
    <property type="match status" value="1"/>
</dbReference>
<dbReference type="Gene3D" id="1.10.1200.10">
    <property type="entry name" value="ACP-like"/>
    <property type="match status" value="2"/>
</dbReference>
<dbReference type="Gene3D" id="2.30.38.10">
    <property type="entry name" value="Luciferase, Domain 3"/>
    <property type="match status" value="1"/>
</dbReference>
<keyword evidence="2" id="KW-0596">Phosphopantetheine</keyword>
<dbReference type="InterPro" id="IPR020806">
    <property type="entry name" value="PKS_PP-bd"/>
</dbReference>
<evidence type="ECO:0000259" key="4">
    <source>
        <dbReference type="PROSITE" id="PS50075"/>
    </source>
</evidence>
<dbReference type="NCBIfam" id="TIGR01733">
    <property type="entry name" value="AA-adenyl-dom"/>
    <property type="match status" value="2"/>
</dbReference>
<dbReference type="PROSITE" id="PS00455">
    <property type="entry name" value="AMP_BINDING"/>
    <property type="match status" value="2"/>
</dbReference>
<keyword evidence="3" id="KW-0597">Phosphoprotein</keyword>